<dbReference type="Pfam" id="PF04146">
    <property type="entry name" value="YTH"/>
    <property type="match status" value="1"/>
</dbReference>
<dbReference type="PANTHER" id="PTHR12357">
    <property type="entry name" value="YTH YT521-B HOMOLOGY DOMAIN-CONTAINING"/>
    <property type="match status" value="1"/>
</dbReference>
<dbReference type="GO" id="GO:0005654">
    <property type="term" value="C:nucleoplasm"/>
    <property type="evidence" value="ECO:0007669"/>
    <property type="project" value="TreeGrafter"/>
</dbReference>
<keyword evidence="4" id="KW-1185">Reference proteome</keyword>
<gene>
    <name evidence="3" type="ORF">GGX14DRAFT_473826</name>
</gene>
<dbReference type="GO" id="GO:0003729">
    <property type="term" value="F:mRNA binding"/>
    <property type="evidence" value="ECO:0007669"/>
    <property type="project" value="TreeGrafter"/>
</dbReference>
<feature type="region of interest" description="Disordered" evidence="1">
    <location>
        <begin position="173"/>
        <end position="287"/>
    </location>
</feature>
<dbReference type="EMBL" id="JARJCW010000085">
    <property type="protein sequence ID" value="KAJ7196243.1"/>
    <property type="molecule type" value="Genomic_DNA"/>
</dbReference>
<proteinExistence type="predicted"/>
<feature type="compositionally biased region" description="Low complexity" evidence="1">
    <location>
        <begin position="173"/>
        <end position="199"/>
    </location>
</feature>
<evidence type="ECO:0000313" key="3">
    <source>
        <dbReference type="EMBL" id="KAJ7196243.1"/>
    </source>
</evidence>
<feature type="domain" description="YTH" evidence="2">
    <location>
        <begin position="45"/>
        <end position="188"/>
    </location>
</feature>
<feature type="compositionally biased region" description="Low complexity" evidence="1">
    <location>
        <begin position="21"/>
        <end position="35"/>
    </location>
</feature>
<comment type="caution">
    <text evidence="3">The sequence shown here is derived from an EMBL/GenBank/DDBJ whole genome shotgun (WGS) entry which is preliminary data.</text>
</comment>
<name>A0AAD6UZU3_9AGAR</name>
<dbReference type="CDD" id="cd21134">
    <property type="entry name" value="YTH"/>
    <property type="match status" value="1"/>
</dbReference>
<reference evidence="3" key="1">
    <citation type="submission" date="2023-03" db="EMBL/GenBank/DDBJ databases">
        <title>Massive genome expansion in bonnet fungi (Mycena s.s.) driven by repeated elements and novel gene families across ecological guilds.</title>
        <authorList>
            <consortium name="Lawrence Berkeley National Laboratory"/>
            <person name="Harder C.B."/>
            <person name="Miyauchi S."/>
            <person name="Viragh M."/>
            <person name="Kuo A."/>
            <person name="Thoen E."/>
            <person name="Andreopoulos B."/>
            <person name="Lu D."/>
            <person name="Skrede I."/>
            <person name="Drula E."/>
            <person name="Henrissat B."/>
            <person name="Morin E."/>
            <person name="Kohler A."/>
            <person name="Barry K."/>
            <person name="LaButti K."/>
            <person name="Morin E."/>
            <person name="Salamov A."/>
            <person name="Lipzen A."/>
            <person name="Mereny Z."/>
            <person name="Hegedus B."/>
            <person name="Baldrian P."/>
            <person name="Stursova M."/>
            <person name="Weitz H."/>
            <person name="Taylor A."/>
            <person name="Grigoriev I.V."/>
            <person name="Nagy L.G."/>
            <person name="Martin F."/>
            <person name="Kauserud H."/>
        </authorList>
    </citation>
    <scope>NUCLEOTIDE SEQUENCE</scope>
    <source>
        <strain evidence="3">9144</strain>
    </source>
</reference>
<dbReference type="GO" id="GO:0000381">
    <property type="term" value="P:regulation of alternative mRNA splicing, via spliceosome"/>
    <property type="evidence" value="ECO:0007669"/>
    <property type="project" value="TreeGrafter"/>
</dbReference>
<feature type="region of interest" description="Disordered" evidence="1">
    <location>
        <begin position="15"/>
        <end position="35"/>
    </location>
</feature>
<evidence type="ECO:0000259" key="2">
    <source>
        <dbReference type="PROSITE" id="PS50882"/>
    </source>
</evidence>
<sequence length="358" mass="37947">MGMHKQWVQALGGATQQLPESASPASSSSSDASTSSSLLAQHFPDRFFILKSLTQDALDQSVRRGVWATQQHNAGVLARAFRTAANVFCVFSVNKSGQFYGYARMTGPLSSGDGEREHRVQCEWPGPGRAVDDAPGRRHPEPSPSPGAHGATASARPAAPQLLSEGHVMQRSPLALSPSSSPQEHSQASGQQQGQGQEQRPNNMQSAPAVLETPHQRLSHSAMSLGRGHSLDHARGPVRGAGARGGTGVHPAHLSRSPRTVETPPPPPPSSLAWDSQDDTQASAGAEQDAAFPLQWLCTARLPFTHTRHLHNPWNRGRPVKIARDGTELEPAVGRALLAAWSTAGAGRGPTRSDRGGT</sequence>
<feature type="domain" description="YTH" evidence="2">
    <location>
        <begin position="206"/>
        <end position="341"/>
    </location>
</feature>
<organism evidence="3 4">
    <name type="scientific">Mycena pura</name>
    <dbReference type="NCBI Taxonomy" id="153505"/>
    <lineage>
        <taxon>Eukaryota</taxon>
        <taxon>Fungi</taxon>
        <taxon>Dikarya</taxon>
        <taxon>Basidiomycota</taxon>
        <taxon>Agaricomycotina</taxon>
        <taxon>Agaricomycetes</taxon>
        <taxon>Agaricomycetidae</taxon>
        <taxon>Agaricales</taxon>
        <taxon>Marasmiineae</taxon>
        <taxon>Mycenaceae</taxon>
        <taxon>Mycena</taxon>
    </lineage>
</organism>
<feature type="region of interest" description="Disordered" evidence="1">
    <location>
        <begin position="107"/>
        <end position="158"/>
    </location>
</feature>
<dbReference type="AlphaFoldDB" id="A0AAD6UZU3"/>
<evidence type="ECO:0000256" key="1">
    <source>
        <dbReference type="SAM" id="MobiDB-lite"/>
    </source>
</evidence>
<accession>A0AAD6UZU3</accession>
<dbReference type="GO" id="GO:0000398">
    <property type="term" value="P:mRNA splicing, via spliceosome"/>
    <property type="evidence" value="ECO:0007669"/>
    <property type="project" value="TreeGrafter"/>
</dbReference>
<evidence type="ECO:0000313" key="4">
    <source>
        <dbReference type="Proteomes" id="UP001219525"/>
    </source>
</evidence>
<feature type="compositionally biased region" description="Basic and acidic residues" evidence="1">
    <location>
        <begin position="130"/>
        <end position="141"/>
    </location>
</feature>
<dbReference type="InterPro" id="IPR045168">
    <property type="entry name" value="YTH_prot"/>
</dbReference>
<dbReference type="PROSITE" id="PS50882">
    <property type="entry name" value="YTH"/>
    <property type="match status" value="2"/>
</dbReference>
<dbReference type="PANTHER" id="PTHR12357:SF3">
    <property type="entry name" value="YTH DOMAIN-CONTAINING PROTEIN 1"/>
    <property type="match status" value="1"/>
</dbReference>
<dbReference type="GO" id="GO:1990247">
    <property type="term" value="F:N6-methyladenosine-containing RNA reader activity"/>
    <property type="evidence" value="ECO:0007669"/>
    <property type="project" value="TreeGrafter"/>
</dbReference>
<dbReference type="Proteomes" id="UP001219525">
    <property type="component" value="Unassembled WGS sequence"/>
</dbReference>
<dbReference type="Gene3D" id="3.10.590.10">
    <property type="entry name" value="ph1033 like domains"/>
    <property type="match status" value="2"/>
</dbReference>
<protein>
    <submittedName>
        <fullName evidence="3">YTH domain-containing protein</fullName>
    </submittedName>
</protein>
<dbReference type="InterPro" id="IPR007275">
    <property type="entry name" value="YTH_domain"/>
</dbReference>